<gene>
    <name evidence="2" type="ORF">CEPIT_LOCUS39824</name>
</gene>
<dbReference type="Gene3D" id="3.30.420.10">
    <property type="entry name" value="Ribonuclease H-like superfamily/Ribonuclease H"/>
    <property type="match status" value="1"/>
</dbReference>
<protein>
    <recommendedName>
        <fullName evidence="1">GAG-pre-integrase domain-containing protein</fullName>
    </recommendedName>
</protein>
<feature type="domain" description="GAG-pre-integrase" evidence="1">
    <location>
        <begin position="7"/>
        <end position="46"/>
    </location>
</feature>
<dbReference type="SUPFAM" id="SSF53098">
    <property type="entry name" value="Ribonuclease H-like"/>
    <property type="match status" value="1"/>
</dbReference>
<dbReference type="PANTHER" id="PTHR42648">
    <property type="entry name" value="TRANSPOSASE, PUTATIVE-RELATED"/>
    <property type="match status" value="1"/>
</dbReference>
<dbReference type="EMBL" id="CAMAPF010001039">
    <property type="protein sequence ID" value="CAH9142335.1"/>
    <property type="molecule type" value="Genomic_DNA"/>
</dbReference>
<keyword evidence="3" id="KW-1185">Reference proteome</keyword>
<sequence length="115" mass="13306">MSVSINLDLWDQRLGHASDQRLHNIASLQGSKRFNNFCDSCIRAKQTRLPFPVSIIKTTCCFELIHCDIWGGYKCDSITGARYFLTIVDDFTRAVWVYLIKNKSEVPQVLIQFFK</sequence>
<evidence type="ECO:0000259" key="1">
    <source>
        <dbReference type="Pfam" id="PF13976"/>
    </source>
</evidence>
<dbReference type="Pfam" id="PF13976">
    <property type="entry name" value="gag_pre-integrs"/>
    <property type="match status" value="1"/>
</dbReference>
<dbReference type="Proteomes" id="UP001152523">
    <property type="component" value="Unassembled WGS sequence"/>
</dbReference>
<dbReference type="AlphaFoldDB" id="A0AAV0G524"/>
<dbReference type="InterPro" id="IPR039537">
    <property type="entry name" value="Retrotran_Ty1/copia-like"/>
</dbReference>
<dbReference type="GO" id="GO:0003676">
    <property type="term" value="F:nucleic acid binding"/>
    <property type="evidence" value="ECO:0007669"/>
    <property type="project" value="InterPro"/>
</dbReference>
<proteinExistence type="predicted"/>
<dbReference type="PANTHER" id="PTHR42648:SF29">
    <property type="entry name" value="RNA-DIRECTED DNA POLYMERASE"/>
    <property type="match status" value="1"/>
</dbReference>
<dbReference type="InterPro" id="IPR036397">
    <property type="entry name" value="RNaseH_sf"/>
</dbReference>
<evidence type="ECO:0000313" key="2">
    <source>
        <dbReference type="EMBL" id="CAH9142335.1"/>
    </source>
</evidence>
<reference evidence="2" key="1">
    <citation type="submission" date="2022-07" db="EMBL/GenBank/DDBJ databases">
        <authorList>
            <person name="Macas J."/>
            <person name="Novak P."/>
            <person name="Neumann P."/>
        </authorList>
    </citation>
    <scope>NUCLEOTIDE SEQUENCE</scope>
</reference>
<comment type="caution">
    <text evidence="2">The sequence shown here is derived from an EMBL/GenBank/DDBJ whole genome shotgun (WGS) entry which is preliminary data.</text>
</comment>
<feature type="non-terminal residue" evidence="2">
    <location>
        <position position="115"/>
    </location>
</feature>
<organism evidence="2 3">
    <name type="scientific">Cuscuta epithymum</name>
    <dbReference type="NCBI Taxonomy" id="186058"/>
    <lineage>
        <taxon>Eukaryota</taxon>
        <taxon>Viridiplantae</taxon>
        <taxon>Streptophyta</taxon>
        <taxon>Embryophyta</taxon>
        <taxon>Tracheophyta</taxon>
        <taxon>Spermatophyta</taxon>
        <taxon>Magnoliopsida</taxon>
        <taxon>eudicotyledons</taxon>
        <taxon>Gunneridae</taxon>
        <taxon>Pentapetalae</taxon>
        <taxon>asterids</taxon>
        <taxon>lamiids</taxon>
        <taxon>Solanales</taxon>
        <taxon>Convolvulaceae</taxon>
        <taxon>Cuscuteae</taxon>
        <taxon>Cuscuta</taxon>
        <taxon>Cuscuta subgen. Cuscuta</taxon>
    </lineage>
</organism>
<accession>A0AAV0G524</accession>
<dbReference type="InterPro" id="IPR025724">
    <property type="entry name" value="GAG-pre-integrase_dom"/>
</dbReference>
<dbReference type="InterPro" id="IPR012337">
    <property type="entry name" value="RNaseH-like_sf"/>
</dbReference>
<name>A0AAV0G524_9ASTE</name>
<evidence type="ECO:0000313" key="3">
    <source>
        <dbReference type="Proteomes" id="UP001152523"/>
    </source>
</evidence>